<keyword evidence="3" id="KW-1185">Reference proteome</keyword>
<sequence>MNVGLLGLMTLTVMFGICSSSGFSQSLRRGLLQSQRAELALSLSICRYISAAFDVAKWAAGLLCRVQLEWETSCWHWIERG</sequence>
<dbReference type="AlphaFoldDB" id="A0A8J8NF90"/>
<organism evidence="2 3">
    <name type="scientific">Halteria grandinella</name>
    <dbReference type="NCBI Taxonomy" id="5974"/>
    <lineage>
        <taxon>Eukaryota</taxon>
        <taxon>Sar</taxon>
        <taxon>Alveolata</taxon>
        <taxon>Ciliophora</taxon>
        <taxon>Intramacronucleata</taxon>
        <taxon>Spirotrichea</taxon>
        <taxon>Stichotrichia</taxon>
        <taxon>Sporadotrichida</taxon>
        <taxon>Halteriidae</taxon>
        <taxon>Halteria</taxon>
    </lineage>
</organism>
<dbReference type="Proteomes" id="UP000785679">
    <property type="component" value="Unassembled WGS sequence"/>
</dbReference>
<feature type="signal peptide" evidence="1">
    <location>
        <begin position="1"/>
        <end position="20"/>
    </location>
</feature>
<protein>
    <recommendedName>
        <fullName evidence="4">Secreted protein</fullName>
    </recommendedName>
</protein>
<evidence type="ECO:0000313" key="2">
    <source>
        <dbReference type="EMBL" id="TNV73270.1"/>
    </source>
</evidence>
<name>A0A8J8NF90_HALGN</name>
<gene>
    <name evidence="2" type="ORF">FGO68_gene3177</name>
</gene>
<accession>A0A8J8NF90</accession>
<dbReference type="EMBL" id="RRYP01019366">
    <property type="protein sequence ID" value="TNV73270.1"/>
    <property type="molecule type" value="Genomic_DNA"/>
</dbReference>
<proteinExistence type="predicted"/>
<evidence type="ECO:0000313" key="3">
    <source>
        <dbReference type="Proteomes" id="UP000785679"/>
    </source>
</evidence>
<comment type="caution">
    <text evidence="2">The sequence shown here is derived from an EMBL/GenBank/DDBJ whole genome shotgun (WGS) entry which is preliminary data.</text>
</comment>
<reference evidence="2" key="1">
    <citation type="submission" date="2019-06" db="EMBL/GenBank/DDBJ databases">
        <authorList>
            <person name="Zheng W."/>
        </authorList>
    </citation>
    <scope>NUCLEOTIDE SEQUENCE</scope>
    <source>
        <strain evidence="2">QDHG01</strain>
    </source>
</reference>
<keyword evidence="1" id="KW-0732">Signal</keyword>
<evidence type="ECO:0000256" key="1">
    <source>
        <dbReference type="SAM" id="SignalP"/>
    </source>
</evidence>
<feature type="chain" id="PRO_5035271750" description="Secreted protein" evidence="1">
    <location>
        <begin position="21"/>
        <end position="81"/>
    </location>
</feature>
<evidence type="ECO:0008006" key="4">
    <source>
        <dbReference type="Google" id="ProtNLM"/>
    </source>
</evidence>